<dbReference type="EMBL" id="AM180252">
    <property type="protein sequence ID" value="CAJ54894.1"/>
    <property type="molecule type" value="Genomic_DNA"/>
</dbReference>
<organism evidence="2 3">
    <name type="scientific">Lawsonia intracellularis (strain PHE/MN1-00)</name>
    <dbReference type="NCBI Taxonomy" id="363253"/>
    <lineage>
        <taxon>Bacteria</taxon>
        <taxon>Pseudomonadati</taxon>
        <taxon>Thermodesulfobacteriota</taxon>
        <taxon>Desulfovibrionia</taxon>
        <taxon>Desulfovibrionales</taxon>
        <taxon>Desulfovibrionaceae</taxon>
        <taxon>Lawsonia</taxon>
    </lineage>
</organism>
<dbReference type="Proteomes" id="UP000002430">
    <property type="component" value="Chromosome"/>
</dbReference>
<evidence type="ECO:0000313" key="2">
    <source>
        <dbReference type="EMBL" id="CAJ54894.1"/>
    </source>
</evidence>
<proteinExistence type="predicted"/>
<dbReference type="KEGG" id="lip:LI0840"/>
<protein>
    <submittedName>
        <fullName evidence="2">NA</fullName>
    </submittedName>
</protein>
<keyword evidence="3" id="KW-1185">Reference proteome</keyword>
<dbReference type="AlphaFoldDB" id="Q1MQ33"/>
<sequence>MTRLFLSILSLSLLIYTPYAFGEMSLSFLGSTSTYTGLEQHEESRTLLSDKLWKSYVSHKQTFSSYSPKNSNPFISKDKKISNKKEAAIKEARIKPSNSIKKQELSKDISIQKEAQLKLNGQPETPKEYSNQASINSTKKEPTTLTRKPSILEPITSIKPSLI</sequence>
<dbReference type="RefSeq" id="WP_011526923.1">
    <property type="nucleotide sequence ID" value="NC_008011.1"/>
</dbReference>
<feature type="region of interest" description="Disordered" evidence="1">
    <location>
        <begin position="120"/>
        <end position="151"/>
    </location>
</feature>
<reference evidence="2 3" key="1">
    <citation type="submission" date="2005-11" db="EMBL/GenBank/DDBJ databases">
        <title>The complete genome sequence of Lawsonia intracellularis: the causative agent of proliferative enteropathy.</title>
        <authorList>
            <person name="Kaur K."/>
            <person name="Zhang Q."/>
            <person name="Beckler D."/>
            <person name="Munir S."/>
            <person name="Li L."/>
            <person name="Kinsley K."/>
            <person name="Herron L."/>
            <person name="Peterson A."/>
            <person name="May B."/>
            <person name="Singh S."/>
            <person name="Gebhart C."/>
            <person name="Kapur V."/>
        </authorList>
    </citation>
    <scope>NUCLEOTIDE SEQUENCE [LARGE SCALE GENOMIC DNA]</scope>
    <source>
        <strain evidence="2 3">PHE/MN1-00</strain>
    </source>
</reference>
<feature type="compositionally biased region" description="Polar residues" evidence="1">
    <location>
        <begin position="128"/>
        <end position="147"/>
    </location>
</feature>
<evidence type="ECO:0000313" key="3">
    <source>
        <dbReference type="Proteomes" id="UP000002430"/>
    </source>
</evidence>
<accession>Q1MQ33</accession>
<gene>
    <name evidence="2" type="ordered locus">LI0840</name>
</gene>
<name>Q1MQ33_LAWIP</name>
<dbReference type="HOGENOM" id="CLU_1625012_0_0_7"/>
<evidence type="ECO:0000256" key="1">
    <source>
        <dbReference type="SAM" id="MobiDB-lite"/>
    </source>
</evidence>